<dbReference type="Pfam" id="PF14551">
    <property type="entry name" value="MCM_N"/>
    <property type="match status" value="1"/>
</dbReference>
<accession>A0DN65</accession>
<reference evidence="2 3" key="1">
    <citation type="journal article" date="2006" name="Nature">
        <title>Global trends of whole-genome duplications revealed by the ciliate Paramecium tetraurelia.</title>
        <authorList>
            <consortium name="Genoscope"/>
            <person name="Aury J.-M."/>
            <person name="Jaillon O."/>
            <person name="Duret L."/>
            <person name="Noel B."/>
            <person name="Jubin C."/>
            <person name="Porcel B.M."/>
            <person name="Segurens B."/>
            <person name="Daubin V."/>
            <person name="Anthouard V."/>
            <person name="Aiach N."/>
            <person name="Arnaiz O."/>
            <person name="Billaut A."/>
            <person name="Beisson J."/>
            <person name="Blanc I."/>
            <person name="Bouhouche K."/>
            <person name="Camara F."/>
            <person name="Duharcourt S."/>
            <person name="Guigo R."/>
            <person name="Gogendeau D."/>
            <person name="Katinka M."/>
            <person name="Keller A.-M."/>
            <person name="Kissmehl R."/>
            <person name="Klotz C."/>
            <person name="Koll F."/>
            <person name="Le Moue A."/>
            <person name="Lepere C."/>
            <person name="Malinsky S."/>
            <person name="Nowacki M."/>
            <person name="Nowak J.K."/>
            <person name="Plattner H."/>
            <person name="Poulain J."/>
            <person name="Ruiz F."/>
            <person name="Serrano V."/>
            <person name="Zagulski M."/>
            <person name="Dessen P."/>
            <person name="Betermier M."/>
            <person name="Weissenbach J."/>
            <person name="Scarpelli C."/>
            <person name="Schachter V."/>
            <person name="Sperling L."/>
            <person name="Meyer E."/>
            <person name="Cohen J."/>
            <person name="Wincker P."/>
        </authorList>
    </citation>
    <scope>NUCLEOTIDE SEQUENCE [LARGE SCALE GENOMIC DNA]</scope>
    <source>
        <strain evidence="2 3">Stock d4-2</strain>
    </source>
</reference>
<dbReference type="KEGG" id="ptm:GSPATT00018687001"/>
<dbReference type="InterPro" id="IPR027925">
    <property type="entry name" value="MCM_N"/>
</dbReference>
<dbReference type="GeneID" id="5037664"/>
<evidence type="ECO:0000259" key="1">
    <source>
        <dbReference type="Pfam" id="PF14551"/>
    </source>
</evidence>
<dbReference type="RefSeq" id="XP_001451879.1">
    <property type="nucleotide sequence ID" value="XM_001451842.1"/>
</dbReference>
<keyword evidence="3" id="KW-1185">Reference proteome</keyword>
<organism evidence="2 3">
    <name type="scientific">Paramecium tetraurelia</name>
    <dbReference type="NCBI Taxonomy" id="5888"/>
    <lineage>
        <taxon>Eukaryota</taxon>
        <taxon>Sar</taxon>
        <taxon>Alveolata</taxon>
        <taxon>Ciliophora</taxon>
        <taxon>Intramacronucleata</taxon>
        <taxon>Oligohymenophorea</taxon>
        <taxon>Peniculida</taxon>
        <taxon>Parameciidae</taxon>
        <taxon>Paramecium</taxon>
    </lineage>
</organism>
<evidence type="ECO:0000313" key="2">
    <source>
        <dbReference type="EMBL" id="CAK84482.1"/>
    </source>
</evidence>
<dbReference type="HOGENOM" id="CLU_2965811_0_0_1"/>
<gene>
    <name evidence="2" type="ORF">GSPATT00018687001</name>
</gene>
<protein>
    <recommendedName>
        <fullName evidence="1">MCM N-terminal domain-containing protein</fullName>
    </recommendedName>
</protein>
<proteinExistence type="predicted"/>
<dbReference type="InParanoid" id="A0DN65"/>
<dbReference type="Proteomes" id="UP000000600">
    <property type="component" value="Unassembled WGS sequence"/>
</dbReference>
<feature type="domain" description="MCM N-terminal" evidence="1">
    <location>
        <begin position="10"/>
        <end position="54"/>
    </location>
</feature>
<dbReference type="EMBL" id="CT868507">
    <property type="protein sequence ID" value="CAK84482.1"/>
    <property type="molecule type" value="Genomic_DNA"/>
</dbReference>
<dbReference type="Gene3D" id="3.30.1640.10">
    <property type="entry name" value="mini-chromosome maintenance (MCM) complex, chain A, domain 1"/>
    <property type="match status" value="1"/>
</dbReference>
<evidence type="ECO:0000313" key="3">
    <source>
        <dbReference type="Proteomes" id="UP000000600"/>
    </source>
</evidence>
<sequence>MQETREQQVQNRFLHFLQEFRTINPSTGQSFYYYHEEARIMRDNDRTTLNLDFTSCYSD</sequence>
<dbReference type="AlphaFoldDB" id="A0DN65"/>
<name>A0DN65_PARTE</name>